<dbReference type="Pfam" id="PF12697">
    <property type="entry name" value="Abhydrolase_6"/>
    <property type="match status" value="1"/>
</dbReference>
<proteinExistence type="predicted"/>
<accession>A0A8J3UF24</accession>
<keyword evidence="2" id="KW-0378">Hydrolase</keyword>
<dbReference type="PANTHER" id="PTHR43194">
    <property type="entry name" value="HYDROLASE ALPHA/BETA FOLD FAMILY"/>
    <property type="match status" value="1"/>
</dbReference>
<protein>
    <submittedName>
        <fullName evidence="2">Alpha/beta hydrolase</fullName>
    </submittedName>
</protein>
<sequence length="289" mass="31018">MSGKKPAEWQSGTVTSQDGTRISFFGAGRGPGLVVIPGNNRCAHHYQALTQALSDTYSVHVIDRRGRGLSGPQGPDYSIETEADDALAVMDRTGAQMLFGHSYGGLVTLHVGLRRKVSALMAYEPAVSIGGGFPSSWLPSFTRLLNEGKHTAAMATFLKATRLAPIGDAPTPVFRALAFLLLLGTDGRETRAMMPTTPPEMNEIFRLDSDGSRYAGVDSPTLLLGGEKTPAYVTDVLPRLARVVPDARHVILPGLDHNAPDLNAPDVVAEQIRTFAQERLPGERTHHTG</sequence>
<comment type="caution">
    <text evidence="2">The sequence shown here is derived from an EMBL/GenBank/DDBJ whole genome shotgun (WGS) entry which is preliminary data.</text>
</comment>
<organism evidence="2 3">
    <name type="scientific">Planotetraspora phitsanulokensis</name>
    <dbReference type="NCBI Taxonomy" id="575192"/>
    <lineage>
        <taxon>Bacteria</taxon>
        <taxon>Bacillati</taxon>
        <taxon>Actinomycetota</taxon>
        <taxon>Actinomycetes</taxon>
        <taxon>Streptosporangiales</taxon>
        <taxon>Streptosporangiaceae</taxon>
        <taxon>Planotetraspora</taxon>
    </lineage>
</organism>
<dbReference type="EMBL" id="BOOP01000010">
    <property type="protein sequence ID" value="GII37830.1"/>
    <property type="molecule type" value="Genomic_DNA"/>
</dbReference>
<evidence type="ECO:0000313" key="3">
    <source>
        <dbReference type="Proteomes" id="UP000622547"/>
    </source>
</evidence>
<dbReference type="InterPro" id="IPR000073">
    <property type="entry name" value="AB_hydrolase_1"/>
</dbReference>
<evidence type="ECO:0000259" key="1">
    <source>
        <dbReference type="Pfam" id="PF12697"/>
    </source>
</evidence>
<reference evidence="2 3" key="1">
    <citation type="submission" date="2021-01" db="EMBL/GenBank/DDBJ databases">
        <title>Whole genome shotgun sequence of Planotetraspora phitsanulokensis NBRC 104273.</title>
        <authorList>
            <person name="Komaki H."/>
            <person name="Tamura T."/>
        </authorList>
    </citation>
    <scope>NUCLEOTIDE SEQUENCE [LARGE SCALE GENOMIC DNA]</scope>
    <source>
        <strain evidence="2 3">NBRC 104273</strain>
    </source>
</reference>
<name>A0A8J3UF24_9ACTN</name>
<gene>
    <name evidence="2" type="ORF">Pph01_28330</name>
</gene>
<evidence type="ECO:0000313" key="2">
    <source>
        <dbReference type="EMBL" id="GII37830.1"/>
    </source>
</evidence>
<dbReference type="Gene3D" id="3.40.50.1820">
    <property type="entry name" value="alpha/beta hydrolase"/>
    <property type="match status" value="1"/>
</dbReference>
<dbReference type="InterPro" id="IPR029058">
    <property type="entry name" value="AB_hydrolase_fold"/>
</dbReference>
<dbReference type="Proteomes" id="UP000622547">
    <property type="component" value="Unassembled WGS sequence"/>
</dbReference>
<dbReference type="InterPro" id="IPR050228">
    <property type="entry name" value="Carboxylesterase_BioH"/>
</dbReference>
<feature type="domain" description="AB hydrolase-1" evidence="1">
    <location>
        <begin position="33"/>
        <end position="270"/>
    </location>
</feature>
<dbReference type="GO" id="GO:0016787">
    <property type="term" value="F:hydrolase activity"/>
    <property type="evidence" value="ECO:0007669"/>
    <property type="project" value="UniProtKB-KW"/>
</dbReference>
<keyword evidence="3" id="KW-1185">Reference proteome</keyword>
<dbReference type="AlphaFoldDB" id="A0A8J3UF24"/>
<dbReference type="PANTHER" id="PTHR43194:SF2">
    <property type="entry name" value="PEROXISOMAL MEMBRANE PROTEIN LPX1"/>
    <property type="match status" value="1"/>
</dbReference>
<dbReference type="SUPFAM" id="SSF53474">
    <property type="entry name" value="alpha/beta-Hydrolases"/>
    <property type="match status" value="1"/>
</dbReference>